<reference evidence="3" key="1">
    <citation type="submission" date="2023-04" db="EMBL/GenBank/DDBJ databases">
        <title>Black Yeasts Isolated from many extreme environments.</title>
        <authorList>
            <person name="Coleine C."/>
            <person name="Stajich J.E."/>
            <person name="Selbmann L."/>
        </authorList>
    </citation>
    <scope>NUCLEOTIDE SEQUENCE</scope>
    <source>
        <strain evidence="3">CCFEE 5312</strain>
    </source>
</reference>
<feature type="compositionally biased region" description="Basic and acidic residues" evidence="1">
    <location>
        <begin position="340"/>
        <end position="353"/>
    </location>
</feature>
<dbReference type="AlphaFoldDB" id="A0AAJ0D6Z9"/>
<name>A0AAJ0D6Z9_9PEZI</name>
<comment type="caution">
    <text evidence="3">The sequence shown here is derived from an EMBL/GenBank/DDBJ whole genome shotgun (WGS) entry which is preliminary data.</text>
</comment>
<evidence type="ECO:0000313" key="3">
    <source>
        <dbReference type="EMBL" id="KAK3047615.1"/>
    </source>
</evidence>
<feature type="compositionally biased region" description="Basic and acidic residues" evidence="1">
    <location>
        <begin position="137"/>
        <end position="149"/>
    </location>
</feature>
<keyword evidence="4" id="KW-1185">Reference proteome</keyword>
<feature type="region of interest" description="Disordered" evidence="1">
    <location>
        <begin position="137"/>
        <end position="165"/>
    </location>
</feature>
<feature type="chain" id="PRO_5042569961" evidence="2">
    <location>
        <begin position="21"/>
        <end position="366"/>
    </location>
</feature>
<accession>A0AAJ0D6Z9</accession>
<sequence>MSGLEVVQLVVAIVAIFAAAAPKVSKWCKDRKDKGKFADDEDPVMELLRTKNMIEANFEQLRQKAGGGFERGDGRTRRILEEQHRVLKSGLLGMVDEDQVFGAARSATAEFDLQKLRRLTSSVCDLTLHALHDQFERQSLRAPSRDRSPRRSLPPPYSVKSSQPNFYYDGYGVRSRDKYGALDEAEQGGYHHDSAEDHYGDHRSHAQAPRPPPPEEYNEESYGGNRSRRFLGSGPGAPRADDSAFRRPQDIFVTCMKPYSRPGYHTYNSGTSNMPRVPVQQWVIAQGLHQIESRKLGRSGPKEWSEGEDDGGDDWFGQRGRRTADRERLALYGNDAYPRQGERAPSTERRMFDDQYAGGSYGPYGP</sequence>
<evidence type="ECO:0000256" key="2">
    <source>
        <dbReference type="SAM" id="SignalP"/>
    </source>
</evidence>
<protein>
    <submittedName>
        <fullName evidence="3">Uncharacterized protein</fullName>
    </submittedName>
</protein>
<feature type="signal peptide" evidence="2">
    <location>
        <begin position="1"/>
        <end position="20"/>
    </location>
</feature>
<feature type="compositionally biased region" description="Basic and acidic residues" evidence="1">
    <location>
        <begin position="189"/>
        <end position="204"/>
    </location>
</feature>
<gene>
    <name evidence="3" type="ORF">LTR09_010999</name>
</gene>
<dbReference type="Proteomes" id="UP001271007">
    <property type="component" value="Unassembled WGS sequence"/>
</dbReference>
<feature type="region of interest" description="Disordered" evidence="1">
    <location>
        <begin position="293"/>
        <end position="366"/>
    </location>
</feature>
<evidence type="ECO:0000256" key="1">
    <source>
        <dbReference type="SAM" id="MobiDB-lite"/>
    </source>
</evidence>
<organism evidence="3 4">
    <name type="scientific">Extremus antarcticus</name>
    <dbReference type="NCBI Taxonomy" id="702011"/>
    <lineage>
        <taxon>Eukaryota</taxon>
        <taxon>Fungi</taxon>
        <taxon>Dikarya</taxon>
        <taxon>Ascomycota</taxon>
        <taxon>Pezizomycotina</taxon>
        <taxon>Dothideomycetes</taxon>
        <taxon>Dothideomycetidae</taxon>
        <taxon>Mycosphaerellales</taxon>
        <taxon>Extremaceae</taxon>
        <taxon>Extremus</taxon>
    </lineage>
</organism>
<feature type="region of interest" description="Disordered" evidence="1">
    <location>
        <begin position="187"/>
        <end position="245"/>
    </location>
</feature>
<dbReference type="EMBL" id="JAWDJX010000059">
    <property type="protein sequence ID" value="KAK3047615.1"/>
    <property type="molecule type" value="Genomic_DNA"/>
</dbReference>
<proteinExistence type="predicted"/>
<feature type="compositionally biased region" description="Basic and acidic residues" evidence="1">
    <location>
        <begin position="293"/>
        <end position="305"/>
    </location>
</feature>
<keyword evidence="2" id="KW-0732">Signal</keyword>
<evidence type="ECO:0000313" key="4">
    <source>
        <dbReference type="Proteomes" id="UP001271007"/>
    </source>
</evidence>